<dbReference type="Proteomes" id="UP000009131">
    <property type="component" value="Unassembled WGS sequence"/>
</dbReference>
<feature type="compositionally biased region" description="Low complexity" evidence="1">
    <location>
        <begin position="711"/>
        <end position="723"/>
    </location>
</feature>
<feature type="compositionally biased region" description="Low complexity" evidence="1">
    <location>
        <begin position="41"/>
        <end position="53"/>
    </location>
</feature>
<feature type="compositionally biased region" description="Polar residues" evidence="1">
    <location>
        <begin position="104"/>
        <end position="116"/>
    </location>
</feature>
<dbReference type="AlphaFoldDB" id="G7DYN4"/>
<dbReference type="eggNOG" id="ENOG502SBNW">
    <property type="taxonomic scope" value="Eukaryota"/>
</dbReference>
<dbReference type="HOGENOM" id="CLU_266012_0_0_1"/>
<dbReference type="STRING" id="764103.G7DYN4"/>
<feature type="compositionally biased region" description="Basic residues" evidence="1">
    <location>
        <begin position="549"/>
        <end position="558"/>
    </location>
</feature>
<feature type="compositionally biased region" description="Polar residues" evidence="1">
    <location>
        <begin position="638"/>
        <end position="674"/>
    </location>
</feature>
<keyword evidence="3" id="KW-1185">Reference proteome</keyword>
<feature type="region of interest" description="Disordered" evidence="1">
    <location>
        <begin position="996"/>
        <end position="1041"/>
    </location>
</feature>
<dbReference type="InParanoid" id="G7DYN4"/>
<sequence length="1248" mass="128800">MGSSAMEVDQDLESHGSSASQTPAGLTSIVTRSWRWLRGTPAPQQASQASDQQRSADAEQARSGKRRSLLGKPEASDVEANAGKSGGSRPARQIPERSHGASHSRATPKQPPSTTSTRHRSMSKMSESGRSSVDHGGQTAAYRRRTSHSTLQLNRSPPPLTSGRDRTAEYDSSYSLSQRQVPRSQTYTNGLASRALTSKAFAHQDKQSTPRANGMLRSPSPDRMSMVSGASASSRFGATRLPHTSSMTYGLSSASPFEPLASDTSRTSYAMPASRSLATGLAIAGTLSPSLLGKRERSVDVTLSTASHRSLPRSYTSDNRLTRRQDSRSSFTPSVRVQPFRSPSPTSHTKKKQAVWDPSKRMFVSADDMRRERQERQESASVNVPRNEAERILSVLESMRTPLAGARQAKPFTAVNVPLPSALPADKPFMTASMHRAANTSHISSAVSPYARRHQRELIDRRPGIASRMRDANTQKAAPAVSAPHKDSHMNDLTSSEDEPEPQPRRSPRKRTQASPKPAPSTRKSRKTKESSILPTSESDAPAPAKAAKAAKSRRKGKAKEAIAEEPDSPAASSQTAEPETSKPVQFARGSDSLRPGRTHSSRTHASAALSRFSAREEDLPPAEAEDLEKIKLPPMTFPQSFAFSTTPSVPVASKSSSQDQPVESGIPSTSTSAAKLPAPESKIPASPFKGFSGLPAVPTPERSALKTLRPAKPAQQPLAPAPTSVVPLSIPKSLGTSTPLFGAQASASLPKAASAAPAIAESTPKPSTQRSNPFAAHRIADAGVPPQLKKGTQPAPSTSPEDAPPFVPTKPAAAPAFSFAAPASNALAVSSGPTQVKRKPSFTEQTPVKEGRSEGADDADSAANDSVMMQSSPPLPAPAAQTGLFSPTAAGSNPFDATKANAAPKAAFSFGTQPNPSFGAPASKADPPTNFNFGVPKAVNGNAEGPTSSTGESQTPKTFVFGAKPEAVGKTPSAQPASSSGLAFTFGAPAAPASSTPFTFGTPTSSAPTTSTKPAASQPFTFGSPAPAAPSPFGSNTGGAFGSNNAGNAFGGATAQPANPSTFTFGQAASNAAASPFGAVNGASTPAFGSPPPVVNGSQAPFGSSASMFGAQQAVPSTFGSTNTSNPFGSNGQTGGTAAAFNFGQSSTQPPTPAPAAPSFAFGAPTNATPQSFAFGAGSSQSSQPQSTFNFGAPAAQAQNPFGAPAITPTAPTPGTPSGAPIMFNIGSGGGTSSSSRPMKPLRRAGR</sequence>
<feature type="compositionally biased region" description="Basic and acidic residues" evidence="1">
    <location>
        <begin position="367"/>
        <end position="378"/>
    </location>
</feature>
<feature type="compositionally biased region" description="Polar residues" evidence="1">
    <location>
        <begin position="1118"/>
        <end position="1132"/>
    </location>
</feature>
<feature type="compositionally biased region" description="Basic and acidic residues" evidence="1">
    <location>
        <begin position="461"/>
        <end position="473"/>
    </location>
</feature>
<dbReference type="EMBL" id="BABT02000062">
    <property type="protein sequence ID" value="GAA95694.1"/>
    <property type="molecule type" value="Genomic_DNA"/>
</dbReference>
<feature type="region of interest" description="Disordered" evidence="1">
    <location>
        <begin position="303"/>
        <end position="384"/>
    </location>
</feature>
<gene>
    <name evidence="2" type="primary">Mo02351</name>
    <name evidence="2" type="ORF">E5Q_02351</name>
</gene>
<feature type="region of interest" description="Disordered" evidence="1">
    <location>
        <begin position="1"/>
        <end position="264"/>
    </location>
</feature>
<feature type="compositionally biased region" description="Polar residues" evidence="1">
    <location>
        <begin position="15"/>
        <end position="31"/>
    </location>
</feature>
<feature type="compositionally biased region" description="Low complexity" evidence="1">
    <location>
        <begin position="744"/>
        <end position="765"/>
    </location>
</feature>
<evidence type="ECO:0000313" key="3">
    <source>
        <dbReference type="Proteomes" id="UP000009131"/>
    </source>
</evidence>
<feature type="compositionally biased region" description="Polar residues" evidence="1">
    <location>
        <begin position="328"/>
        <end position="347"/>
    </location>
</feature>
<feature type="region of interest" description="Disordered" evidence="1">
    <location>
        <begin position="461"/>
        <end position="813"/>
    </location>
</feature>
<feature type="region of interest" description="Disordered" evidence="1">
    <location>
        <begin position="829"/>
        <end position="892"/>
    </location>
</feature>
<feature type="compositionally biased region" description="Polar residues" evidence="1">
    <location>
        <begin position="228"/>
        <end position="255"/>
    </location>
</feature>
<feature type="compositionally biased region" description="Low complexity" evidence="1">
    <location>
        <begin position="1202"/>
        <end position="1211"/>
    </location>
</feature>
<dbReference type="OrthoDB" id="185618at2759"/>
<feature type="compositionally biased region" description="Low complexity" evidence="1">
    <location>
        <begin position="996"/>
        <end position="1036"/>
    </location>
</feature>
<dbReference type="OMA" id="KEPAHNT"/>
<comment type="caution">
    <text evidence="2">The sequence shown here is derived from an EMBL/GenBank/DDBJ whole genome shotgun (WGS) entry which is preliminary data.</text>
</comment>
<name>G7DYN4_MIXOS</name>
<reference evidence="2 3" key="1">
    <citation type="journal article" date="2011" name="J. Gen. Appl. Microbiol.">
        <title>Draft genome sequencing of the enigmatic basidiomycete Mixia osmundae.</title>
        <authorList>
            <person name="Nishida H."/>
            <person name="Nagatsuka Y."/>
            <person name="Sugiyama J."/>
        </authorList>
    </citation>
    <scope>NUCLEOTIDE SEQUENCE [LARGE SCALE GENOMIC DNA]</scope>
    <source>
        <strain evidence="3">CBS 9802 / IAM 14324 / JCM 22182 / KY 12970</strain>
    </source>
</reference>
<dbReference type="RefSeq" id="XP_014570178.1">
    <property type="nucleotide sequence ID" value="XM_014714692.1"/>
</dbReference>
<organism evidence="2 3">
    <name type="scientific">Mixia osmundae (strain CBS 9802 / IAM 14324 / JCM 22182 / KY 12970)</name>
    <dbReference type="NCBI Taxonomy" id="764103"/>
    <lineage>
        <taxon>Eukaryota</taxon>
        <taxon>Fungi</taxon>
        <taxon>Dikarya</taxon>
        <taxon>Basidiomycota</taxon>
        <taxon>Pucciniomycotina</taxon>
        <taxon>Mixiomycetes</taxon>
        <taxon>Mixiales</taxon>
        <taxon>Mixiaceae</taxon>
        <taxon>Mixia</taxon>
    </lineage>
</organism>
<evidence type="ECO:0000256" key="1">
    <source>
        <dbReference type="SAM" id="MobiDB-lite"/>
    </source>
</evidence>
<evidence type="ECO:0000313" key="2">
    <source>
        <dbReference type="EMBL" id="GAA95694.1"/>
    </source>
</evidence>
<protein>
    <submittedName>
        <fullName evidence="2">Uncharacterized protein</fullName>
    </submittedName>
</protein>
<proteinExistence type="predicted"/>
<feature type="compositionally biased region" description="Low complexity" evidence="1">
    <location>
        <begin position="1158"/>
        <end position="1188"/>
    </location>
</feature>
<feature type="compositionally biased region" description="Polar residues" evidence="1">
    <location>
        <begin position="303"/>
        <end position="319"/>
    </location>
</feature>
<accession>G7DYN4</accession>
<reference evidence="2 3" key="2">
    <citation type="journal article" date="2012" name="Open Biol.">
        <title>Characteristics of nucleosomes and linker DNA regions on the genome of the basidiomycete Mixia osmundae revealed by mono- and dinucleosome mapping.</title>
        <authorList>
            <person name="Nishida H."/>
            <person name="Kondo S."/>
            <person name="Matsumoto T."/>
            <person name="Suzuki Y."/>
            <person name="Yoshikawa H."/>
            <person name="Taylor T.D."/>
            <person name="Sugiyama J."/>
        </authorList>
    </citation>
    <scope>NUCLEOTIDE SEQUENCE [LARGE SCALE GENOMIC DNA]</scope>
    <source>
        <strain evidence="3">CBS 9802 / IAM 14324 / JCM 22182 / KY 12970</strain>
    </source>
</reference>
<feature type="compositionally biased region" description="Polar residues" evidence="1">
    <location>
        <begin position="170"/>
        <end position="191"/>
    </location>
</feature>
<feature type="region of interest" description="Disordered" evidence="1">
    <location>
        <begin position="1118"/>
        <end position="1248"/>
    </location>
</feature>